<accession>A0ABS9DW34</accession>
<proteinExistence type="predicted"/>
<evidence type="ECO:0000313" key="2">
    <source>
        <dbReference type="EMBL" id="MCF3946950.1"/>
    </source>
</evidence>
<protein>
    <submittedName>
        <fullName evidence="2">HNH endonuclease</fullName>
    </submittedName>
</protein>
<keyword evidence="2" id="KW-0540">Nuclease</keyword>
<feature type="domain" description="HNH nuclease" evidence="1">
    <location>
        <begin position="152"/>
        <end position="205"/>
    </location>
</feature>
<gene>
    <name evidence="2" type="ORF">L2A60_09685</name>
</gene>
<dbReference type="GO" id="GO:0004519">
    <property type="term" value="F:endonuclease activity"/>
    <property type="evidence" value="ECO:0007669"/>
    <property type="project" value="UniProtKB-KW"/>
</dbReference>
<reference evidence="2 3" key="1">
    <citation type="submission" date="2022-01" db="EMBL/GenBank/DDBJ databases">
        <authorList>
            <person name="Won M."/>
            <person name="Kim S.-J."/>
            <person name="Kwon S.-W."/>
        </authorList>
    </citation>
    <scope>NUCLEOTIDE SEQUENCE [LARGE SCALE GENOMIC DNA]</scope>
    <source>
        <strain evidence="2 3">KCTC 23505</strain>
    </source>
</reference>
<dbReference type="Pfam" id="PF13391">
    <property type="entry name" value="HNH_2"/>
    <property type="match status" value="1"/>
</dbReference>
<evidence type="ECO:0000313" key="3">
    <source>
        <dbReference type="Proteomes" id="UP001521209"/>
    </source>
</evidence>
<evidence type="ECO:0000259" key="1">
    <source>
        <dbReference type="Pfam" id="PF13391"/>
    </source>
</evidence>
<dbReference type="Proteomes" id="UP001521209">
    <property type="component" value="Unassembled WGS sequence"/>
</dbReference>
<dbReference type="EMBL" id="JAKGBZ010000015">
    <property type="protein sequence ID" value="MCF3946950.1"/>
    <property type="molecule type" value="Genomic_DNA"/>
</dbReference>
<organism evidence="2 3">
    <name type="scientific">Acidiphilium iwatense</name>
    <dbReference type="NCBI Taxonomy" id="768198"/>
    <lineage>
        <taxon>Bacteria</taxon>
        <taxon>Pseudomonadati</taxon>
        <taxon>Pseudomonadota</taxon>
        <taxon>Alphaproteobacteria</taxon>
        <taxon>Acetobacterales</taxon>
        <taxon>Acidocellaceae</taxon>
        <taxon>Acidiphilium</taxon>
    </lineage>
</organism>
<keyword evidence="3" id="KW-1185">Reference proteome</keyword>
<name>A0ABS9DW34_9PROT</name>
<keyword evidence="2" id="KW-0255">Endonuclease</keyword>
<sequence length="252" mass="28165">MIETPQSFVVREECEKAASQNGFRRVLGEEAGWRAFASTTAHGVIYLAAEGANGRWFLAVDHAGVVAELEPPSADAQGPGKARYAFATLRELYAALDRVYTLGISLPDAPLREFETRVANLPRTTEAERLVVQRIGQDIFRARLMDYWQGRCPLTGITDVALLRASHIIPWAECETDAERLDVHNGLLLSALWDAAFDRALVTFDDQGRPEFSPSLSERARGELRWNSPISLTDEHRRRLARHRERVPGSVA</sequence>
<dbReference type="RefSeq" id="WP_235704180.1">
    <property type="nucleotide sequence ID" value="NZ_JAKGBZ010000015.1"/>
</dbReference>
<dbReference type="InterPro" id="IPR003615">
    <property type="entry name" value="HNH_nuc"/>
</dbReference>
<keyword evidence="2" id="KW-0378">Hydrolase</keyword>
<comment type="caution">
    <text evidence="2">The sequence shown here is derived from an EMBL/GenBank/DDBJ whole genome shotgun (WGS) entry which is preliminary data.</text>
</comment>